<dbReference type="eggNOG" id="COG0818">
    <property type="taxonomic scope" value="Bacteria"/>
</dbReference>
<keyword evidence="18" id="KW-0594">Phospholipid biosynthesis</keyword>
<evidence type="ECO:0000256" key="6">
    <source>
        <dbReference type="ARBA" id="ARBA00022516"/>
    </source>
</evidence>
<feature type="transmembrane region" description="Helical" evidence="24">
    <location>
        <begin position="97"/>
        <end position="118"/>
    </location>
</feature>
<comment type="similarity">
    <text evidence="2 24">Belongs to the bacterial diacylglycerol kinase family.</text>
</comment>
<feature type="binding site" evidence="21">
    <location>
        <begin position="113"/>
        <end position="118"/>
    </location>
    <ligand>
        <name>substrate</name>
    </ligand>
</feature>
<evidence type="ECO:0000256" key="5">
    <source>
        <dbReference type="ARBA" id="ARBA00022475"/>
    </source>
</evidence>
<keyword evidence="17 24" id="KW-0472">Membrane</keyword>
<comment type="caution">
    <text evidence="25">The sequence shown here is derived from an EMBL/GenBank/DDBJ whole genome shotgun (WGS) entry which is preliminary data.</text>
</comment>
<evidence type="ECO:0000256" key="9">
    <source>
        <dbReference type="ARBA" id="ARBA00022692"/>
    </source>
</evidence>
<evidence type="ECO:0000256" key="4">
    <source>
        <dbReference type="ARBA" id="ARBA00017575"/>
    </source>
</evidence>
<accession>A0A085G6Y7</accession>
<evidence type="ECO:0000256" key="18">
    <source>
        <dbReference type="ARBA" id="ARBA00023209"/>
    </source>
</evidence>
<evidence type="ECO:0000256" key="13">
    <source>
        <dbReference type="ARBA" id="ARBA00022840"/>
    </source>
</evidence>
<feature type="transmembrane region" description="Helical" evidence="24">
    <location>
        <begin position="57"/>
        <end position="76"/>
    </location>
</feature>
<gene>
    <name evidence="25" type="ORF">GEAM_3291</name>
</gene>
<dbReference type="PANTHER" id="PTHR34299:SF1">
    <property type="entry name" value="DIACYLGLYCEROL KINASE"/>
    <property type="match status" value="1"/>
</dbReference>
<dbReference type="EMBL" id="JMPJ01000065">
    <property type="protein sequence ID" value="KFC79482.1"/>
    <property type="molecule type" value="Genomic_DNA"/>
</dbReference>
<dbReference type="EC" id="2.7.1.107" evidence="3 24"/>
<evidence type="ECO:0000256" key="1">
    <source>
        <dbReference type="ARBA" id="ARBA00004429"/>
    </source>
</evidence>
<dbReference type="OrthoDB" id="9796011at2"/>
<feature type="binding site" evidence="22">
    <location>
        <position position="77"/>
    </location>
    <ligand>
        <name>ATP</name>
        <dbReference type="ChEBI" id="CHEBI:30616"/>
    </ligand>
</feature>
<comment type="function">
    <text evidence="24">Catalyzes the ATP-dependent phosphorylation of sn-l,2-diacylglycerol (DAG) to phosphatidic acid. Involved in the recycling of diacylglycerol produced as a by-product during membrane-derived oligosaccharide (MDO) biosynthesis.</text>
</comment>
<evidence type="ECO:0000256" key="10">
    <source>
        <dbReference type="ARBA" id="ARBA00022723"/>
    </source>
</evidence>
<keyword evidence="19 24" id="KW-1208">Phospholipid metabolism</keyword>
<keyword evidence="16 24" id="KW-0443">Lipid metabolism</keyword>
<evidence type="ECO:0000256" key="2">
    <source>
        <dbReference type="ARBA" id="ARBA00005967"/>
    </source>
</evidence>
<feature type="binding site" evidence="22">
    <location>
        <begin position="95"/>
        <end position="96"/>
    </location>
    <ligand>
        <name>ATP</name>
        <dbReference type="ChEBI" id="CHEBI:30616"/>
    </ligand>
</feature>
<evidence type="ECO:0000256" key="24">
    <source>
        <dbReference type="RuleBase" id="RU363065"/>
    </source>
</evidence>
<evidence type="ECO:0000256" key="15">
    <source>
        <dbReference type="ARBA" id="ARBA00022989"/>
    </source>
</evidence>
<evidence type="ECO:0000256" key="23">
    <source>
        <dbReference type="PIRSR" id="PIRSR600829-4"/>
    </source>
</evidence>
<evidence type="ECO:0000256" key="19">
    <source>
        <dbReference type="ARBA" id="ARBA00023264"/>
    </source>
</evidence>
<dbReference type="STRING" id="910964.GEAM_3291"/>
<evidence type="ECO:0000256" key="14">
    <source>
        <dbReference type="ARBA" id="ARBA00022842"/>
    </source>
</evidence>
<keyword evidence="7 24" id="KW-0997">Cell inner membrane</keyword>
<dbReference type="RefSeq" id="WP_034793480.1">
    <property type="nucleotide sequence ID" value="NZ_JMPJ01000065.1"/>
</dbReference>
<keyword evidence="8 24" id="KW-0808">Transferase</keyword>
<keyword evidence="5" id="KW-1003">Cell membrane</keyword>
<feature type="transmembrane region" description="Helical" evidence="24">
    <location>
        <begin position="30"/>
        <end position="51"/>
    </location>
</feature>
<evidence type="ECO:0000256" key="21">
    <source>
        <dbReference type="PIRSR" id="PIRSR600829-2"/>
    </source>
</evidence>
<dbReference type="GO" id="GO:0006654">
    <property type="term" value="P:phosphatidic acid biosynthetic process"/>
    <property type="evidence" value="ECO:0007669"/>
    <property type="project" value="InterPro"/>
</dbReference>
<keyword evidence="12 24" id="KW-0418">Kinase</keyword>
<keyword evidence="26" id="KW-1185">Reference proteome</keyword>
<evidence type="ECO:0000256" key="7">
    <source>
        <dbReference type="ARBA" id="ARBA00022519"/>
    </source>
</evidence>
<feature type="active site" description="Proton acceptor" evidence="20">
    <location>
        <position position="70"/>
    </location>
</feature>
<feature type="binding site" evidence="22">
    <location>
        <position position="17"/>
    </location>
    <ligand>
        <name>ATP</name>
        <dbReference type="ChEBI" id="CHEBI:30616"/>
    </ligand>
</feature>
<feature type="binding site" evidence="22">
    <location>
        <position position="29"/>
    </location>
    <ligand>
        <name>ATP</name>
        <dbReference type="ChEBI" id="CHEBI:30616"/>
    </ligand>
</feature>
<evidence type="ECO:0000256" key="11">
    <source>
        <dbReference type="ARBA" id="ARBA00022741"/>
    </source>
</evidence>
<keyword evidence="15 24" id="KW-1133">Transmembrane helix</keyword>
<comment type="catalytic activity">
    <reaction evidence="24">
        <text>a 1,2-diacyl-sn-glycerol + ATP = a 1,2-diacyl-sn-glycero-3-phosphate + ADP + H(+)</text>
        <dbReference type="Rhea" id="RHEA:10272"/>
        <dbReference type="ChEBI" id="CHEBI:15378"/>
        <dbReference type="ChEBI" id="CHEBI:17815"/>
        <dbReference type="ChEBI" id="CHEBI:30616"/>
        <dbReference type="ChEBI" id="CHEBI:58608"/>
        <dbReference type="ChEBI" id="CHEBI:456216"/>
        <dbReference type="EC" id="2.7.1.107"/>
    </reaction>
</comment>
<dbReference type="GO" id="GO:0004143">
    <property type="term" value="F:ATP-dependent diacylglycerol kinase activity"/>
    <property type="evidence" value="ECO:0007669"/>
    <property type="project" value="UniProtKB-EC"/>
</dbReference>
<dbReference type="Proteomes" id="UP000028640">
    <property type="component" value="Unassembled WGS sequence"/>
</dbReference>
<comment type="cofactor">
    <cofactor evidence="23">
        <name>Mg(2+)</name>
        <dbReference type="ChEBI" id="CHEBI:18420"/>
    </cofactor>
    <text evidence="23">Mn(2+), Zn(2+), Cd(2+) and Co(2+) support activity to lesser extents.</text>
</comment>
<evidence type="ECO:0000256" key="16">
    <source>
        <dbReference type="ARBA" id="ARBA00023098"/>
    </source>
</evidence>
<feature type="binding site" evidence="21">
    <location>
        <position position="70"/>
    </location>
    <ligand>
        <name>substrate</name>
    </ligand>
</feature>
<dbReference type="InterPro" id="IPR000829">
    <property type="entry name" value="DAGK"/>
</dbReference>
<comment type="subcellular location">
    <subcellularLocation>
        <location evidence="1 24">Cell inner membrane</location>
        <topology evidence="1 24">Multi-pass membrane protein</topology>
    </subcellularLocation>
</comment>
<dbReference type="InterPro" id="IPR036945">
    <property type="entry name" value="DAGK_sf"/>
</dbReference>
<dbReference type="InterPro" id="IPR033718">
    <property type="entry name" value="DAGK_prok"/>
</dbReference>
<dbReference type="GeneID" id="78381343"/>
<protein>
    <recommendedName>
        <fullName evidence="4 24">Diacylglycerol kinase</fullName>
        <ecNumber evidence="3 24">2.7.1.107</ecNumber>
    </recommendedName>
</protein>
<proteinExistence type="inferred from homology"/>
<organism evidence="25 26">
    <name type="scientific">Ewingella americana (strain ATCC 33852 / DSM 4580 / CCUG 14506 / JCM 5911 / LMG 7869 / NCTC 12157 / CDC 1468-78)</name>
    <dbReference type="NCBI Taxonomy" id="910964"/>
    <lineage>
        <taxon>Bacteria</taxon>
        <taxon>Pseudomonadati</taxon>
        <taxon>Pseudomonadota</taxon>
        <taxon>Gammaproteobacteria</taxon>
        <taxon>Enterobacterales</taxon>
        <taxon>Yersiniaceae</taxon>
        <taxon>Ewingella</taxon>
    </lineage>
</organism>
<feature type="binding site" evidence="22">
    <location>
        <position position="10"/>
    </location>
    <ligand>
        <name>ATP</name>
        <dbReference type="ChEBI" id="CHEBI:30616"/>
    </ligand>
</feature>
<evidence type="ECO:0000256" key="3">
    <source>
        <dbReference type="ARBA" id="ARBA00012133"/>
    </source>
</evidence>
<feature type="binding site" evidence="22">
    <location>
        <begin position="86"/>
        <end position="88"/>
    </location>
    <ligand>
        <name>ATP</name>
        <dbReference type="ChEBI" id="CHEBI:30616"/>
    </ligand>
</feature>
<keyword evidence="6" id="KW-0444">Lipid biosynthesis</keyword>
<keyword evidence="14 23" id="KW-0460">Magnesium</keyword>
<feature type="binding site" evidence="23">
    <location>
        <position position="29"/>
    </location>
    <ligand>
        <name>a divalent metal cation</name>
        <dbReference type="ChEBI" id="CHEBI:60240"/>
    </ligand>
</feature>
<dbReference type="GO" id="GO:0005524">
    <property type="term" value="F:ATP binding"/>
    <property type="evidence" value="ECO:0007669"/>
    <property type="project" value="UniProtKB-KW"/>
</dbReference>
<dbReference type="PANTHER" id="PTHR34299">
    <property type="entry name" value="DIACYLGLYCEROL KINASE"/>
    <property type="match status" value="1"/>
</dbReference>
<feature type="binding site" evidence="21">
    <location>
        <begin position="31"/>
        <end position="35"/>
    </location>
    <ligand>
        <name>substrate</name>
    </ligand>
</feature>
<feature type="binding site" evidence="23">
    <location>
        <position position="77"/>
    </location>
    <ligand>
        <name>a divalent metal cation</name>
        <dbReference type="ChEBI" id="CHEBI:60240"/>
    </ligand>
</feature>
<dbReference type="Pfam" id="PF01219">
    <property type="entry name" value="DAGK_prokar"/>
    <property type="match status" value="1"/>
</dbReference>
<feature type="binding site" evidence="21">
    <location>
        <begin position="23"/>
        <end position="26"/>
    </location>
    <ligand>
        <name>substrate</name>
    </ligand>
</feature>
<dbReference type="GO" id="GO:0005886">
    <property type="term" value="C:plasma membrane"/>
    <property type="evidence" value="ECO:0007669"/>
    <property type="project" value="UniProtKB-SubCell"/>
</dbReference>
<name>A0A085G6Y7_EWIA3</name>
<evidence type="ECO:0000256" key="20">
    <source>
        <dbReference type="PIRSR" id="PIRSR600829-1"/>
    </source>
</evidence>
<keyword evidence="9 24" id="KW-0812">Transmembrane</keyword>
<dbReference type="CDD" id="cd14264">
    <property type="entry name" value="DAGK_IM"/>
    <property type="match status" value="1"/>
</dbReference>
<feature type="binding site" evidence="21">
    <location>
        <position position="99"/>
    </location>
    <ligand>
        <name>substrate</name>
    </ligand>
</feature>
<dbReference type="AlphaFoldDB" id="A0A085G6Y7"/>
<dbReference type="GO" id="GO:0046872">
    <property type="term" value="F:metal ion binding"/>
    <property type="evidence" value="ECO:0007669"/>
    <property type="project" value="UniProtKB-KW"/>
</dbReference>
<keyword evidence="13 22" id="KW-0067">ATP-binding</keyword>
<keyword evidence="11 22" id="KW-0547">Nucleotide-binding</keyword>
<dbReference type="Gene3D" id="1.10.287.3610">
    <property type="match status" value="1"/>
</dbReference>
<evidence type="ECO:0000256" key="22">
    <source>
        <dbReference type="PIRSR" id="PIRSR600829-3"/>
    </source>
</evidence>
<evidence type="ECO:0000256" key="8">
    <source>
        <dbReference type="ARBA" id="ARBA00022679"/>
    </source>
</evidence>
<sequence>MKNESTGLIRIVKAAGYSLKGFRAAWKNEAAFRQEVIAVLPFIILSFFLDVTSVERILLVGVLVLVVIIELLNSAVESAIDRIGPEFHVLSGRAKDFGSAAVLLTIILAIFTWVSVFWPRWF</sequence>
<evidence type="ECO:0000313" key="26">
    <source>
        <dbReference type="Proteomes" id="UP000028640"/>
    </source>
</evidence>
<feature type="binding site" evidence="21">
    <location>
        <position position="10"/>
    </location>
    <ligand>
        <name>substrate</name>
    </ligand>
</feature>
<evidence type="ECO:0000256" key="17">
    <source>
        <dbReference type="ARBA" id="ARBA00023136"/>
    </source>
</evidence>
<keyword evidence="10 23" id="KW-0479">Metal-binding</keyword>
<evidence type="ECO:0000313" key="25">
    <source>
        <dbReference type="EMBL" id="KFC79482.1"/>
    </source>
</evidence>
<evidence type="ECO:0000256" key="12">
    <source>
        <dbReference type="ARBA" id="ARBA00022777"/>
    </source>
</evidence>
<reference evidence="25 26" key="1">
    <citation type="submission" date="2014-05" db="EMBL/GenBank/DDBJ databases">
        <title>ATOL: Assembling a taxonomically balanced genome-scale reconstruction of the evolutionary history of the Enterobacteriaceae.</title>
        <authorList>
            <person name="Plunkett G.III."/>
            <person name="Neeno-Eckwall E.C."/>
            <person name="Glasner J.D."/>
            <person name="Perna N.T."/>
        </authorList>
    </citation>
    <scope>NUCLEOTIDE SEQUENCE [LARGE SCALE GENOMIC DNA]</scope>
    <source>
        <strain evidence="25 26">ATCC 33852</strain>
    </source>
</reference>
<feature type="binding site" evidence="21">
    <location>
        <position position="56"/>
    </location>
    <ligand>
        <name>substrate</name>
    </ligand>
</feature>